<sequence>MNAFRSCVAAFLTVTAPVTAGAIDFSEVEIAESKRFCAAADPAPTGVMSNARPLKPGHADYERLRKTLPEPPTNWALKSESFEAFSNDMVGCGISARRAYDTGDGEVIFVVQLTPALLHPPFSDALRSAVHKDVGGRHVFKLTEDSFSLRIGRMIIIFGGSGSEADKLKMLDRIDAKAIEDAGRPR</sequence>
<evidence type="ECO:0000313" key="2">
    <source>
        <dbReference type="EMBL" id="PZQ16191.1"/>
    </source>
</evidence>
<gene>
    <name evidence="2" type="ORF">DI565_10410</name>
</gene>
<organism evidence="2 3">
    <name type="scientific">Ancylobacter novellus</name>
    <name type="common">Thiobacillus novellus</name>
    <dbReference type="NCBI Taxonomy" id="921"/>
    <lineage>
        <taxon>Bacteria</taxon>
        <taxon>Pseudomonadati</taxon>
        <taxon>Pseudomonadota</taxon>
        <taxon>Alphaproteobacteria</taxon>
        <taxon>Hyphomicrobiales</taxon>
        <taxon>Xanthobacteraceae</taxon>
        <taxon>Ancylobacter</taxon>
    </lineage>
</organism>
<dbReference type="EMBL" id="QFPN01000004">
    <property type="protein sequence ID" value="PZQ16191.1"/>
    <property type="molecule type" value="Genomic_DNA"/>
</dbReference>
<name>A0A2W5KGY5_ANCNO</name>
<accession>A0A2W5KGY5</accession>
<protein>
    <submittedName>
        <fullName evidence="2">Uncharacterized protein</fullName>
    </submittedName>
</protein>
<evidence type="ECO:0000313" key="3">
    <source>
        <dbReference type="Proteomes" id="UP000249577"/>
    </source>
</evidence>
<feature type="signal peptide" evidence="1">
    <location>
        <begin position="1"/>
        <end position="20"/>
    </location>
</feature>
<feature type="chain" id="PRO_5016061466" evidence="1">
    <location>
        <begin position="21"/>
        <end position="186"/>
    </location>
</feature>
<dbReference type="Proteomes" id="UP000249577">
    <property type="component" value="Unassembled WGS sequence"/>
</dbReference>
<comment type="caution">
    <text evidence="2">The sequence shown here is derived from an EMBL/GenBank/DDBJ whole genome shotgun (WGS) entry which is preliminary data.</text>
</comment>
<proteinExistence type="predicted"/>
<keyword evidence="1" id="KW-0732">Signal</keyword>
<reference evidence="2 3" key="1">
    <citation type="submission" date="2017-08" db="EMBL/GenBank/DDBJ databases">
        <title>Infants hospitalized years apart are colonized by the same room-sourced microbial strains.</title>
        <authorList>
            <person name="Brooks B."/>
            <person name="Olm M.R."/>
            <person name="Firek B.A."/>
            <person name="Baker R."/>
            <person name="Thomas B.C."/>
            <person name="Morowitz M.J."/>
            <person name="Banfield J.F."/>
        </authorList>
    </citation>
    <scope>NUCLEOTIDE SEQUENCE [LARGE SCALE GENOMIC DNA]</scope>
    <source>
        <strain evidence="2">S2_005_003_R2_43</strain>
    </source>
</reference>
<evidence type="ECO:0000256" key="1">
    <source>
        <dbReference type="SAM" id="SignalP"/>
    </source>
</evidence>
<dbReference type="AlphaFoldDB" id="A0A2W5KGY5"/>